<comment type="caution">
    <text evidence="1">The sequence shown here is derived from an EMBL/GenBank/DDBJ whole genome shotgun (WGS) entry which is preliminary data.</text>
</comment>
<evidence type="ECO:0000313" key="2">
    <source>
        <dbReference type="Proteomes" id="UP000828390"/>
    </source>
</evidence>
<keyword evidence="2" id="KW-1185">Reference proteome</keyword>
<protein>
    <submittedName>
        <fullName evidence="1">Uncharacterized protein</fullName>
    </submittedName>
</protein>
<dbReference type="AlphaFoldDB" id="A0A9D4S6Z3"/>
<accession>A0A9D4S6Z3</accession>
<sequence>MVVAVIKMMIGGGGGGGRGYCCGDKDIWCCIDENTGASGTDYNMGNDFNNGNGLMNYDEDGCDDGDEYGVGNKCIYVNDSN</sequence>
<dbReference type="Proteomes" id="UP000828390">
    <property type="component" value="Unassembled WGS sequence"/>
</dbReference>
<reference evidence="1" key="2">
    <citation type="submission" date="2020-11" db="EMBL/GenBank/DDBJ databases">
        <authorList>
            <person name="McCartney M.A."/>
            <person name="Auch B."/>
            <person name="Kono T."/>
            <person name="Mallez S."/>
            <person name="Becker A."/>
            <person name="Gohl D.M."/>
            <person name="Silverstein K.A.T."/>
            <person name="Koren S."/>
            <person name="Bechman K.B."/>
            <person name="Herman A."/>
            <person name="Abrahante J.E."/>
            <person name="Garbe J."/>
        </authorList>
    </citation>
    <scope>NUCLEOTIDE SEQUENCE</scope>
    <source>
        <strain evidence="1">Duluth1</strain>
        <tissue evidence="1">Whole animal</tissue>
    </source>
</reference>
<gene>
    <name evidence="1" type="ORF">DPMN_018078</name>
</gene>
<dbReference type="EMBL" id="JAIWYP010000001">
    <property type="protein sequence ID" value="KAH3893926.1"/>
    <property type="molecule type" value="Genomic_DNA"/>
</dbReference>
<evidence type="ECO:0000313" key="1">
    <source>
        <dbReference type="EMBL" id="KAH3893926.1"/>
    </source>
</evidence>
<name>A0A9D4S6Z3_DREPO</name>
<reference evidence="1" key="1">
    <citation type="journal article" date="2019" name="bioRxiv">
        <title>The Genome of the Zebra Mussel, Dreissena polymorpha: A Resource for Invasive Species Research.</title>
        <authorList>
            <person name="McCartney M.A."/>
            <person name="Auch B."/>
            <person name="Kono T."/>
            <person name="Mallez S."/>
            <person name="Zhang Y."/>
            <person name="Obille A."/>
            <person name="Becker A."/>
            <person name="Abrahante J.E."/>
            <person name="Garbe J."/>
            <person name="Badalamenti J.P."/>
            <person name="Herman A."/>
            <person name="Mangelson H."/>
            <person name="Liachko I."/>
            <person name="Sullivan S."/>
            <person name="Sone E.D."/>
            <person name="Koren S."/>
            <person name="Silverstein K.A.T."/>
            <person name="Beckman K.B."/>
            <person name="Gohl D.M."/>
        </authorList>
    </citation>
    <scope>NUCLEOTIDE SEQUENCE</scope>
    <source>
        <strain evidence="1">Duluth1</strain>
        <tissue evidence="1">Whole animal</tissue>
    </source>
</reference>
<organism evidence="1 2">
    <name type="scientific">Dreissena polymorpha</name>
    <name type="common">Zebra mussel</name>
    <name type="synonym">Mytilus polymorpha</name>
    <dbReference type="NCBI Taxonomy" id="45954"/>
    <lineage>
        <taxon>Eukaryota</taxon>
        <taxon>Metazoa</taxon>
        <taxon>Spiralia</taxon>
        <taxon>Lophotrochozoa</taxon>
        <taxon>Mollusca</taxon>
        <taxon>Bivalvia</taxon>
        <taxon>Autobranchia</taxon>
        <taxon>Heteroconchia</taxon>
        <taxon>Euheterodonta</taxon>
        <taxon>Imparidentia</taxon>
        <taxon>Neoheterodontei</taxon>
        <taxon>Myida</taxon>
        <taxon>Dreissenoidea</taxon>
        <taxon>Dreissenidae</taxon>
        <taxon>Dreissena</taxon>
    </lineage>
</organism>
<proteinExistence type="predicted"/>